<sequence>MLGESLDVLLRFSEFSFLNIGILLRNDLHIFSMSGKGGRSGTSLYAAESQWACSSPFLSNT</sequence>
<dbReference type="AlphaFoldDB" id="A0A8C0X674"/>
<evidence type="ECO:0000313" key="1">
    <source>
        <dbReference type="Ensembl" id="ENSCCNP00000021328.1"/>
    </source>
</evidence>
<proteinExistence type="predicted"/>
<organism evidence="1">
    <name type="scientific">Castor canadensis</name>
    <name type="common">American beaver</name>
    <dbReference type="NCBI Taxonomy" id="51338"/>
    <lineage>
        <taxon>Eukaryota</taxon>
        <taxon>Metazoa</taxon>
        <taxon>Chordata</taxon>
        <taxon>Craniata</taxon>
        <taxon>Vertebrata</taxon>
        <taxon>Euteleostomi</taxon>
        <taxon>Mammalia</taxon>
        <taxon>Eutheria</taxon>
        <taxon>Euarchontoglires</taxon>
        <taxon>Glires</taxon>
        <taxon>Rodentia</taxon>
        <taxon>Castorimorpha</taxon>
        <taxon>Castoridae</taxon>
        <taxon>Castor</taxon>
    </lineage>
</organism>
<reference evidence="1" key="1">
    <citation type="submission" date="2023-09" db="UniProtKB">
        <authorList>
            <consortium name="Ensembl"/>
        </authorList>
    </citation>
    <scope>IDENTIFICATION</scope>
</reference>
<accession>A0A8C0X674</accession>
<dbReference type="Ensembl" id="ENSCCNT00000027451.1">
    <property type="protein sequence ID" value="ENSCCNP00000021328.1"/>
    <property type="gene ID" value="ENSCCNG00000021153.1"/>
</dbReference>
<name>A0A8C0X674_CASCN</name>
<protein>
    <submittedName>
        <fullName evidence="1">Uncharacterized protein</fullName>
    </submittedName>
</protein>